<keyword evidence="7" id="KW-1185">Reference proteome</keyword>
<dbReference type="EMBL" id="ASPP01014715">
    <property type="protein sequence ID" value="ETO18586.1"/>
    <property type="molecule type" value="Genomic_DNA"/>
</dbReference>
<reference evidence="6 7" key="1">
    <citation type="journal article" date="2013" name="Curr. Biol.">
        <title>The Genome of the Foraminiferan Reticulomyxa filosa.</title>
        <authorList>
            <person name="Glockner G."/>
            <person name="Hulsmann N."/>
            <person name="Schleicher M."/>
            <person name="Noegel A.A."/>
            <person name="Eichinger L."/>
            <person name="Gallinger C."/>
            <person name="Pawlowski J."/>
            <person name="Sierra R."/>
            <person name="Euteneuer U."/>
            <person name="Pillet L."/>
            <person name="Moustafa A."/>
            <person name="Platzer M."/>
            <person name="Groth M."/>
            <person name="Szafranski K."/>
            <person name="Schliwa M."/>
        </authorList>
    </citation>
    <scope>NUCLEOTIDE SEQUENCE [LARGE SCALE GENOMIC DNA]</scope>
</reference>
<dbReference type="Pfam" id="PF02176">
    <property type="entry name" value="zf-TRAF"/>
    <property type="match status" value="1"/>
</dbReference>
<name>X6MY76_RETFI</name>
<keyword evidence="2" id="KW-0863">Zinc-finger</keyword>
<evidence type="ECO:0000313" key="7">
    <source>
        <dbReference type="Proteomes" id="UP000023152"/>
    </source>
</evidence>
<feature type="coiled-coil region" evidence="4">
    <location>
        <begin position="185"/>
        <end position="226"/>
    </location>
</feature>
<organism evidence="6 7">
    <name type="scientific">Reticulomyxa filosa</name>
    <dbReference type="NCBI Taxonomy" id="46433"/>
    <lineage>
        <taxon>Eukaryota</taxon>
        <taxon>Sar</taxon>
        <taxon>Rhizaria</taxon>
        <taxon>Retaria</taxon>
        <taxon>Foraminifera</taxon>
        <taxon>Monothalamids</taxon>
        <taxon>Reticulomyxidae</taxon>
        <taxon>Reticulomyxa</taxon>
    </lineage>
</organism>
<evidence type="ECO:0000259" key="5">
    <source>
        <dbReference type="Pfam" id="PF02176"/>
    </source>
</evidence>
<dbReference type="OrthoDB" id="10051587at2759"/>
<keyword evidence="3" id="KW-0862">Zinc</keyword>
<dbReference type="AlphaFoldDB" id="X6MY76"/>
<evidence type="ECO:0000256" key="2">
    <source>
        <dbReference type="ARBA" id="ARBA00022771"/>
    </source>
</evidence>
<gene>
    <name evidence="6" type="ORF">RFI_18685</name>
</gene>
<sequence length="271" mass="31575">MWSSEGCLEKSWLSYRNSTEKLKTLECLLCHKIANNAVELICEDHEETKSALIVGEKCLKQYLINNRNQCPVENHDHCKYGKAKLVRQYVDELVVTCPRQFLLNLQLHQQPLNQVKEESQPQRSIQMPSVPMCTFEGKVKDVKEHLEHSCGLIELECRFKSFGCNEILNNQNIGSHMQVAMARHLEMLTNQFVIFQNKFDQMQEQLNKAESKNEEQAKEIELLKTNAQTQNIRIDDLVKDSTNSLQREQYLNSVQLFKVIFIVFKALIEMK</sequence>
<dbReference type="InterPro" id="IPR001293">
    <property type="entry name" value="Znf_TRAF"/>
</dbReference>
<accession>X6MY76</accession>
<evidence type="ECO:0000313" key="6">
    <source>
        <dbReference type="EMBL" id="ETO18586.1"/>
    </source>
</evidence>
<evidence type="ECO:0000256" key="4">
    <source>
        <dbReference type="SAM" id="Coils"/>
    </source>
</evidence>
<dbReference type="Proteomes" id="UP000023152">
    <property type="component" value="Unassembled WGS sequence"/>
</dbReference>
<keyword evidence="1" id="KW-0479">Metal-binding</keyword>
<keyword evidence="4" id="KW-0175">Coiled coil</keyword>
<proteinExistence type="predicted"/>
<feature type="domain" description="TRAF-type" evidence="5">
    <location>
        <begin position="140"/>
        <end position="176"/>
    </location>
</feature>
<comment type="caution">
    <text evidence="6">The sequence shown here is derived from an EMBL/GenBank/DDBJ whole genome shotgun (WGS) entry which is preliminary data.</text>
</comment>
<evidence type="ECO:0000256" key="3">
    <source>
        <dbReference type="ARBA" id="ARBA00022833"/>
    </source>
</evidence>
<dbReference type="GO" id="GO:0008270">
    <property type="term" value="F:zinc ion binding"/>
    <property type="evidence" value="ECO:0007669"/>
    <property type="project" value="UniProtKB-KW"/>
</dbReference>
<evidence type="ECO:0000256" key="1">
    <source>
        <dbReference type="ARBA" id="ARBA00022723"/>
    </source>
</evidence>
<protein>
    <recommendedName>
        <fullName evidence="5">TRAF-type domain-containing protein</fullName>
    </recommendedName>
</protein>